<feature type="transmembrane region" description="Helical" evidence="2">
    <location>
        <begin position="220"/>
        <end position="238"/>
    </location>
</feature>
<dbReference type="STRING" id="512565.AMIS_34250"/>
<accession>I0H6K8</accession>
<keyword evidence="2" id="KW-0472">Membrane</keyword>
<reference evidence="4 5" key="1">
    <citation type="submission" date="2012-02" db="EMBL/GenBank/DDBJ databases">
        <title>Complete genome sequence of Actinoplanes missouriensis 431 (= NBRC 102363).</title>
        <authorList>
            <person name="Ohnishi Y."/>
            <person name="Ishikawa J."/>
            <person name="Sekine M."/>
            <person name="Hosoyama A."/>
            <person name="Harada T."/>
            <person name="Narita H."/>
            <person name="Hata T."/>
            <person name="Konno Y."/>
            <person name="Tutikane K."/>
            <person name="Fujita N."/>
            <person name="Horinouchi S."/>
            <person name="Hayakawa M."/>
        </authorList>
    </citation>
    <scope>NUCLEOTIDE SEQUENCE [LARGE SCALE GENOMIC DNA]</scope>
    <source>
        <strain evidence="5">ATCC 14538 / DSM 43046 / CBS 188.64 / JCM 3121 / NBRC 102363 / NCIMB 12654 / NRRL B-3342 / UNCC 431</strain>
    </source>
</reference>
<dbReference type="Proteomes" id="UP000007882">
    <property type="component" value="Chromosome"/>
</dbReference>
<evidence type="ECO:0000313" key="4">
    <source>
        <dbReference type="EMBL" id="BAL88645.1"/>
    </source>
</evidence>
<evidence type="ECO:0000313" key="5">
    <source>
        <dbReference type="Proteomes" id="UP000007882"/>
    </source>
</evidence>
<dbReference type="RefSeq" id="WP_014443540.1">
    <property type="nucleotide sequence ID" value="NC_017093.1"/>
</dbReference>
<keyword evidence="4" id="KW-0645">Protease</keyword>
<dbReference type="GO" id="GO:0004175">
    <property type="term" value="F:endopeptidase activity"/>
    <property type="evidence" value="ECO:0007669"/>
    <property type="project" value="UniProtKB-ARBA"/>
</dbReference>
<evidence type="ECO:0000256" key="1">
    <source>
        <dbReference type="SAM" id="MobiDB-lite"/>
    </source>
</evidence>
<dbReference type="GO" id="GO:0080120">
    <property type="term" value="P:CAAX-box protein maturation"/>
    <property type="evidence" value="ECO:0007669"/>
    <property type="project" value="UniProtKB-ARBA"/>
</dbReference>
<feature type="transmembrane region" description="Helical" evidence="2">
    <location>
        <begin position="87"/>
        <end position="110"/>
    </location>
</feature>
<feature type="compositionally biased region" description="Basic residues" evidence="1">
    <location>
        <begin position="295"/>
        <end position="304"/>
    </location>
</feature>
<feature type="transmembrane region" description="Helical" evidence="2">
    <location>
        <begin position="7"/>
        <end position="26"/>
    </location>
</feature>
<feature type="transmembrane region" description="Helical" evidence="2">
    <location>
        <begin position="46"/>
        <end position="66"/>
    </location>
</feature>
<keyword evidence="4" id="KW-0378">Hydrolase</keyword>
<feature type="transmembrane region" description="Helical" evidence="2">
    <location>
        <begin position="122"/>
        <end position="142"/>
    </location>
</feature>
<feature type="transmembrane region" description="Helical" evidence="2">
    <location>
        <begin position="193"/>
        <end position="213"/>
    </location>
</feature>
<organism evidence="4 5">
    <name type="scientific">Actinoplanes missouriensis (strain ATCC 14538 / DSM 43046 / CBS 188.64 / JCM 3121 / NBRC 102363 / NCIMB 12654 / NRRL B-3342 / UNCC 431)</name>
    <dbReference type="NCBI Taxonomy" id="512565"/>
    <lineage>
        <taxon>Bacteria</taxon>
        <taxon>Bacillati</taxon>
        <taxon>Actinomycetota</taxon>
        <taxon>Actinomycetes</taxon>
        <taxon>Micromonosporales</taxon>
        <taxon>Micromonosporaceae</taxon>
        <taxon>Actinoplanes</taxon>
    </lineage>
</organism>
<evidence type="ECO:0000256" key="2">
    <source>
        <dbReference type="SAM" id="Phobius"/>
    </source>
</evidence>
<sequence length="310" mass="33556">MTSRPLIGYFTLAFGLTWLAWLPYVLSGNGLGVLPWRFPEVLGSGQTLGLLPGAYLGPITAAFVITARTEGRAGLRRWSRRLIRWRVGARFYLAALLGVPVVAVGVTFALPGAFDGARLPSPAVFLAYLPLLGMQVLTSGLAEEPGWRDFAQPRLQDRFGPMTGSLILGPLWGAWHLPLFFTEWAGWPDVTWLMPVEFVLSSVLLGIVLTWVFNASGGSLPMAMLVHANVNTVFSLLWPQMFPTLEVFRGSLHALILGSGAVALILIVATRGRLGLPASPRAASIDCGHDEPAGRRRPVRRSAGRPRLGA</sequence>
<dbReference type="EMBL" id="AP012319">
    <property type="protein sequence ID" value="BAL88645.1"/>
    <property type="molecule type" value="Genomic_DNA"/>
</dbReference>
<evidence type="ECO:0000259" key="3">
    <source>
        <dbReference type="Pfam" id="PF02517"/>
    </source>
</evidence>
<dbReference type="Pfam" id="PF02517">
    <property type="entry name" value="Rce1-like"/>
    <property type="match status" value="1"/>
</dbReference>
<dbReference type="KEGG" id="ams:AMIS_34250"/>
<feature type="transmembrane region" description="Helical" evidence="2">
    <location>
        <begin position="163"/>
        <end position="181"/>
    </location>
</feature>
<proteinExistence type="predicted"/>
<dbReference type="GO" id="GO:0006508">
    <property type="term" value="P:proteolysis"/>
    <property type="evidence" value="ECO:0007669"/>
    <property type="project" value="UniProtKB-KW"/>
</dbReference>
<dbReference type="PANTHER" id="PTHR35797">
    <property type="entry name" value="PROTEASE-RELATED"/>
    <property type="match status" value="1"/>
</dbReference>
<dbReference type="InterPro" id="IPR042150">
    <property type="entry name" value="MmRce1-like"/>
</dbReference>
<dbReference type="OrthoDB" id="3693644at2"/>
<feature type="transmembrane region" description="Helical" evidence="2">
    <location>
        <begin position="250"/>
        <end position="269"/>
    </location>
</feature>
<dbReference type="PATRIC" id="fig|512565.3.peg.3421"/>
<dbReference type="eggNOG" id="COG1266">
    <property type="taxonomic scope" value="Bacteria"/>
</dbReference>
<feature type="domain" description="CAAX prenyl protease 2/Lysostaphin resistance protein A-like" evidence="3">
    <location>
        <begin position="129"/>
        <end position="232"/>
    </location>
</feature>
<feature type="region of interest" description="Disordered" evidence="1">
    <location>
        <begin position="286"/>
        <end position="310"/>
    </location>
</feature>
<dbReference type="HOGENOM" id="CLU_064706_4_0_11"/>
<keyword evidence="2" id="KW-0812">Transmembrane</keyword>
<keyword evidence="5" id="KW-1185">Reference proteome</keyword>
<dbReference type="AlphaFoldDB" id="I0H6K8"/>
<gene>
    <name evidence="4" type="ordered locus">AMIS_34250</name>
</gene>
<keyword evidence="2" id="KW-1133">Transmembrane helix</keyword>
<dbReference type="InterPro" id="IPR003675">
    <property type="entry name" value="Rce1/LyrA-like_dom"/>
</dbReference>
<dbReference type="PANTHER" id="PTHR35797:SF1">
    <property type="entry name" value="PROTEASE"/>
    <property type="match status" value="1"/>
</dbReference>
<protein>
    <submittedName>
        <fullName evidence="4">Putative CAAX amino terminal protease</fullName>
    </submittedName>
</protein>
<name>I0H6K8_ACTM4</name>